<feature type="binding site" evidence="5 6">
    <location>
        <position position="174"/>
    </location>
    <ligand>
        <name>FMN</name>
        <dbReference type="ChEBI" id="CHEBI:58210"/>
    </ligand>
</feature>
<evidence type="ECO:0000256" key="6">
    <source>
        <dbReference type="PIRSR" id="PIRSR000190-2"/>
    </source>
</evidence>
<feature type="binding site" evidence="5 6">
    <location>
        <begin position="49"/>
        <end position="54"/>
    </location>
    <ligand>
        <name>FMN</name>
        <dbReference type="ChEBI" id="CHEBI:58210"/>
    </ligand>
</feature>
<feature type="binding site" evidence="5">
    <location>
        <begin position="180"/>
        <end position="182"/>
    </location>
    <ligand>
        <name>substrate</name>
    </ligand>
</feature>
<evidence type="ECO:0000256" key="2">
    <source>
        <dbReference type="ARBA" id="ARBA00022630"/>
    </source>
</evidence>
<feature type="domain" description="Pyridoxamine 5'-phosphate oxidase N-terminal" evidence="7">
    <location>
        <begin position="31"/>
        <end position="139"/>
    </location>
</feature>
<evidence type="ECO:0000313" key="9">
    <source>
        <dbReference type="EMBL" id="MBK9718650.1"/>
    </source>
</evidence>
<feature type="binding site" evidence="5">
    <location>
        <position position="54"/>
    </location>
    <ligand>
        <name>substrate</name>
    </ligand>
</feature>
<dbReference type="AlphaFoldDB" id="A0A9D7S9V2"/>
<dbReference type="HAMAP" id="MF_01629">
    <property type="entry name" value="PdxH"/>
    <property type="match status" value="1"/>
</dbReference>
<proteinExistence type="inferred from homology"/>
<dbReference type="InterPro" id="IPR011576">
    <property type="entry name" value="Pyridox_Oxase_N"/>
</dbReference>
<dbReference type="PANTHER" id="PTHR10851:SF0">
    <property type="entry name" value="PYRIDOXINE-5'-PHOSPHATE OXIDASE"/>
    <property type="match status" value="1"/>
</dbReference>
<comment type="cofactor">
    <cofactor evidence="5 6">
        <name>FMN</name>
        <dbReference type="ChEBI" id="CHEBI:58210"/>
    </cofactor>
    <text evidence="5 6">Binds 1 FMN per subunit.</text>
</comment>
<dbReference type="EMBL" id="JADKFW010000012">
    <property type="protein sequence ID" value="MBK9718650.1"/>
    <property type="molecule type" value="Genomic_DNA"/>
</dbReference>
<name>A0A9D7S9V2_9BACT</name>
<organism evidence="9 10">
    <name type="scientific">Candidatus Defluviibacterium haderslevense</name>
    <dbReference type="NCBI Taxonomy" id="2981993"/>
    <lineage>
        <taxon>Bacteria</taxon>
        <taxon>Pseudomonadati</taxon>
        <taxon>Bacteroidota</taxon>
        <taxon>Saprospiria</taxon>
        <taxon>Saprospirales</taxon>
        <taxon>Saprospiraceae</taxon>
        <taxon>Candidatus Defluviibacterium</taxon>
    </lineage>
</organism>
<evidence type="ECO:0000256" key="3">
    <source>
        <dbReference type="ARBA" id="ARBA00022643"/>
    </source>
</evidence>
<dbReference type="Pfam" id="PF01243">
    <property type="entry name" value="PNPOx_N"/>
    <property type="match status" value="1"/>
</dbReference>
<evidence type="ECO:0000259" key="8">
    <source>
        <dbReference type="Pfam" id="PF10590"/>
    </source>
</evidence>
<dbReference type="PROSITE" id="PS01064">
    <property type="entry name" value="PYRIDOX_OXIDASE"/>
    <property type="match status" value="1"/>
</dbReference>
<comment type="subunit">
    <text evidence="5">Homodimer.</text>
</comment>
<feature type="binding site" evidence="5">
    <location>
        <position position="111"/>
    </location>
    <ligand>
        <name>substrate</name>
    </ligand>
</feature>
<evidence type="ECO:0000256" key="1">
    <source>
        <dbReference type="ARBA" id="ARBA00007301"/>
    </source>
</evidence>
<feature type="binding site" evidence="5">
    <location>
        <position position="119"/>
    </location>
    <ligand>
        <name>substrate</name>
    </ligand>
</feature>
<evidence type="ECO:0000259" key="7">
    <source>
        <dbReference type="Pfam" id="PF01243"/>
    </source>
</evidence>
<dbReference type="EC" id="1.4.3.5" evidence="5"/>
<dbReference type="GO" id="GO:0010181">
    <property type="term" value="F:FMN binding"/>
    <property type="evidence" value="ECO:0007669"/>
    <property type="project" value="UniProtKB-UniRule"/>
</dbReference>
<dbReference type="GO" id="GO:0004733">
    <property type="term" value="F:pyridoxamine phosphate oxidase activity"/>
    <property type="evidence" value="ECO:0007669"/>
    <property type="project" value="UniProtKB-UniRule"/>
</dbReference>
<keyword evidence="2 5" id="KW-0285">Flavoprotein</keyword>
<comment type="catalytic activity">
    <reaction evidence="5">
        <text>pyridoxine 5'-phosphate + O2 = pyridoxal 5'-phosphate + H2O2</text>
        <dbReference type="Rhea" id="RHEA:15149"/>
        <dbReference type="ChEBI" id="CHEBI:15379"/>
        <dbReference type="ChEBI" id="CHEBI:16240"/>
        <dbReference type="ChEBI" id="CHEBI:58589"/>
        <dbReference type="ChEBI" id="CHEBI:597326"/>
        <dbReference type="EC" id="1.4.3.5"/>
    </reaction>
</comment>
<dbReference type="SUPFAM" id="SSF50475">
    <property type="entry name" value="FMN-binding split barrel"/>
    <property type="match status" value="1"/>
</dbReference>
<dbReference type="InterPro" id="IPR000659">
    <property type="entry name" value="Pyridox_Oxase"/>
</dbReference>
<feature type="binding site" evidence="5 6">
    <location>
        <position position="93"/>
    </location>
    <ligand>
        <name>FMN</name>
        <dbReference type="ChEBI" id="CHEBI:58210"/>
    </ligand>
</feature>
<dbReference type="NCBIfam" id="NF004231">
    <property type="entry name" value="PRK05679.1"/>
    <property type="match status" value="1"/>
</dbReference>
<keyword evidence="5" id="KW-0664">Pyridoxine biosynthesis</keyword>
<sequence length="201" mass="23219">MNFLLESTVLADPIDQFGLWLQEAYDGGDKMANTMVLSTVDAENIPSSRIVLLKEAHQNGFTFFTNYNSNKAKSLNQNKYASLLFFWKDLERQVMVVGKVNKLSKEESAAYFDTRPRDSQLASWASNQSEVIGDRDQLDASFFYYQKKFETVAHIPMPDHWGGYVLVPSSIEFWQGRENRLNDRLLFTLEDGRWKLNRLSP</sequence>
<dbReference type="InterPro" id="IPR019740">
    <property type="entry name" value="Pyridox_Oxase_CS"/>
</dbReference>
<feature type="binding site" evidence="5 6">
    <location>
        <begin position="128"/>
        <end position="129"/>
    </location>
    <ligand>
        <name>FMN</name>
        <dbReference type="ChEBI" id="CHEBI:58210"/>
    </ligand>
</feature>
<feature type="binding site" evidence="5 6">
    <location>
        <position position="184"/>
    </location>
    <ligand>
        <name>FMN</name>
        <dbReference type="ChEBI" id="CHEBI:58210"/>
    </ligand>
</feature>
<keyword evidence="4 5" id="KW-0560">Oxidoreductase</keyword>
<comment type="pathway">
    <text evidence="5">Cofactor metabolism; pyridoxal 5'-phosphate salvage; pyridoxal 5'-phosphate from pyridoxine 5'-phosphate: step 1/1.</text>
</comment>
<dbReference type="Gene3D" id="2.30.110.10">
    <property type="entry name" value="Electron Transport, Fmn-binding Protein, Chain A"/>
    <property type="match status" value="1"/>
</dbReference>
<protein>
    <recommendedName>
        <fullName evidence="5">Pyridoxine/pyridoxamine 5'-phosphate oxidase</fullName>
        <ecNumber evidence="5">1.4.3.5</ecNumber>
    </recommendedName>
    <alternativeName>
        <fullName evidence="5">PNP/PMP oxidase</fullName>
        <shortName evidence="5">PNPOx</shortName>
    </alternativeName>
    <alternativeName>
        <fullName evidence="5">Pyridoxal 5'-phosphate synthase</fullName>
    </alternativeName>
</protein>
<feature type="binding site" evidence="5">
    <location>
        <position position="115"/>
    </location>
    <ligand>
        <name>substrate</name>
    </ligand>
</feature>
<comment type="caution">
    <text evidence="5">Lacks conserved residue(s) required for the propagation of feature annotation.</text>
</comment>
<comment type="function">
    <text evidence="5">Catalyzes the oxidation of either pyridoxine 5'-phosphate (PNP) or pyridoxamine 5'-phosphate (PMP) into pyridoxal 5'-phosphate (PLP).</text>
</comment>
<dbReference type="NCBIfam" id="TIGR00558">
    <property type="entry name" value="pdxH"/>
    <property type="match status" value="1"/>
</dbReference>
<dbReference type="GO" id="GO:0008615">
    <property type="term" value="P:pyridoxine biosynthetic process"/>
    <property type="evidence" value="ECO:0007669"/>
    <property type="project" value="UniProtKB-UniRule"/>
</dbReference>
<comment type="pathway">
    <text evidence="5">Cofactor metabolism; pyridoxal 5'-phosphate salvage; pyridoxal 5'-phosphate from pyridoxamine 5'-phosphate: step 1/1.</text>
</comment>
<accession>A0A9D7S9V2</accession>
<evidence type="ECO:0000256" key="5">
    <source>
        <dbReference type="HAMAP-Rule" id="MF_01629"/>
    </source>
</evidence>
<evidence type="ECO:0000313" key="10">
    <source>
        <dbReference type="Proteomes" id="UP000808349"/>
    </source>
</evidence>
<feature type="binding site" evidence="5 6">
    <location>
        <position position="71"/>
    </location>
    <ligand>
        <name>FMN</name>
        <dbReference type="ChEBI" id="CHEBI:58210"/>
    </ligand>
</feature>
<dbReference type="Pfam" id="PF10590">
    <property type="entry name" value="PNP_phzG_C"/>
    <property type="match status" value="1"/>
</dbReference>
<gene>
    <name evidence="5 9" type="primary">pdxH</name>
    <name evidence="9" type="ORF">IPO85_14285</name>
</gene>
<dbReference type="InterPro" id="IPR019576">
    <property type="entry name" value="Pyridoxamine_oxidase_dimer_C"/>
</dbReference>
<dbReference type="PIRSF" id="PIRSF000190">
    <property type="entry name" value="Pyd_amn-ph_oxd"/>
    <property type="match status" value="1"/>
</dbReference>
<feature type="domain" description="Pyridoxine 5'-phosphate oxidase dimerisation C-terminal" evidence="8">
    <location>
        <begin position="161"/>
        <end position="201"/>
    </location>
</feature>
<reference evidence="9 10" key="1">
    <citation type="submission" date="2020-10" db="EMBL/GenBank/DDBJ databases">
        <title>Connecting structure to function with the recovery of over 1000 high-quality activated sludge metagenome-assembled genomes encoding full-length rRNA genes using long-read sequencing.</title>
        <authorList>
            <person name="Singleton C.M."/>
            <person name="Petriglieri F."/>
            <person name="Kristensen J.M."/>
            <person name="Kirkegaard R.H."/>
            <person name="Michaelsen T.Y."/>
            <person name="Andersen M.H."/>
            <person name="Karst S.M."/>
            <person name="Dueholm M.S."/>
            <person name="Nielsen P.H."/>
            <person name="Albertsen M."/>
        </authorList>
    </citation>
    <scope>NUCLEOTIDE SEQUENCE [LARGE SCALE GENOMIC DNA]</scope>
    <source>
        <strain evidence="9">Ribe_18-Q3-R11-54_BAT3C.373</strain>
    </source>
</reference>
<keyword evidence="3 5" id="KW-0288">FMN</keyword>
<comment type="caution">
    <text evidence="9">The sequence shown here is derived from an EMBL/GenBank/DDBJ whole genome shotgun (WGS) entry which is preliminary data.</text>
</comment>
<evidence type="ECO:0000256" key="4">
    <source>
        <dbReference type="ARBA" id="ARBA00023002"/>
    </source>
</evidence>
<dbReference type="PANTHER" id="PTHR10851">
    <property type="entry name" value="PYRIDOXINE-5-PHOSPHATE OXIDASE"/>
    <property type="match status" value="1"/>
</dbReference>
<dbReference type="Proteomes" id="UP000808349">
    <property type="component" value="Unassembled WGS sequence"/>
</dbReference>
<comment type="similarity">
    <text evidence="1 5">Belongs to the pyridoxamine 5'-phosphate oxidase family.</text>
</comment>
<feature type="binding site" evidence="5 6">
    <location>
        <begin position="64"/>
        <end position="65"/>
    </location>
    <ligand>
        <name>FMN</name>
        <dbReference type="ChEBI" id="CHEBI:58210"/>
    </ligand>
</feature>
<dbReference type="InterPro" id="IPR012349">
    <property type="entry name" value="Split_barrel_FMN-bd"/>
</dbReference>
<comment type="catalytic activity">
    <reaction evidence="5">
        <text>pyridoxamine 5'-phosphate + O2 + H2O = pyridoxal 5'-phosphate + H2O2 + NH4(+)</text>
        <dbReference type="Rhea" id="RHEA:15817"/>
        <dbReference type="ChEBI" id="CHEBI:15377"/>
        <dbReference type="ChEBI" id="CHEBI:15379"/>
        <dbReference type="ChEBI" id="CHEBI:16240"/>
        <dbReference type="ChEBI" id="CHEBI:28938"/>
        <dbReference type="ChEBI" id="CHEBI:58451"/>
        <dbReference type="ChEBI" id="CHEBI:597326"/>
        <dbReference type="EC" id="1.4.3.5"/>
    </reaction>
</comment>